<keyword evidence="2" id="KW-1185">Reference proteome</keyword>
<dbReference type="STRING" id="796620.VIBC2010_01019"/>
<dbReference type="AlphaFoldDB" id="E3BGM5"/>
<organism evidence="1 2">
    <name type="scientific">Vibrio caribbeanicus ATCC BAA-2122</name>
    <dbReference type="NCBI Taxonomy" id="796620"/>
    <lineage>
        <taxon>Bacteria</taxon>
        <taxon>Pseudomonadati</taxon>
        <taxon>Pseudomonadota</taxon>
        <taxon>Gammaproteobacteria</taxon>
        <taxon>Vibrionales</taxon>
        <taxon>Vibrionaceae</taxon>
        <taxon>Vibrio</taxon>
    </lineage>
</organism>
<dbReference type="eggNOG" id="ENOG502ZD01">
    <property type="taxonomic scope" value="Bacteria"/>
</dbReference>
<dbReference type="RefSeq" id="WP_009600112.1">
    <property type="nucleotide sequence ID" value="NZ_AEIU01000046.1"/>
</dbReference>
<accession>E3BGM5</accession>
<evidence type="ECO:0000313" key="2">
    <source>
        <dbReference type="Proteomes" id="UP000002943"/>
    </source>
</evidence>
<dbReference type="OrthoDB" id="7065363at2"/>
<proteinExistence type="predicted"/>
<evidence type="ECO:0008006" key="3">
    <source>
        <dbReference type="Google" id="ProtNLM"/>
    </source>
</evidence>
<reference evidence="1 2" key="1">
    <citation type="journal article" date="2012" name="Int. J. Syst. Evol. Microbiol.">
        <title>Vibrio caribbeanicus sp. nov., isolated from the marine sponge Scleritoderma cyanea.</title>
        <authorList>
            <person name="Hoffmann M."/>
            <person name="Monday S.R."/>
            <person name="Allard M.W."/>
            <person name="Strain E.A."/>
            <person name="Whittaker P."/>
            <person name="Naum M."/>
            <person name="McCarthy P.J."/>
            <person name="Lopez J.V."/>
            <person name="Fischer M."/>
            <person name="Brown E.W."/>
        </authorList>
    </citation>
    <scope>NUCLEOTIDE SEQUENCE [LARGE SCALE GENOMIC DNA]</scope>
    <source>
        <strain evidence="1 2">ATCC BAA-2122</strain>
    </source>
</reference>
<comment type="caution">
    <text evidence="1">The sequence shown here is derived from an EMBL/GenBank/DDBJ whole genome shotgun (WGS) entry which is preliminary data.</text>
</comment>
<sequence>MKFISFPKKMESFLASHEKRKHAPTVIAFTKMKIKFNSLSSLNDCFDELMNSDERLLSIPNDKARYDWHRVDVIDNEIRFGVVWYDEVFFDEKREIYTDPMHSKMLNRFGVAPSDYEVNHYRMVR</sequence>
<dbReference type="Proteomes" id="UP000002943">
    <property type="component" value="Unassembled WGS sequence"/>
</dbReference>
<gene>
    <name evidence="1" type="ORF">VIBC2010_01019</name>
</gene>
<evidence type="ECO:0000313" key="1">
    <source>
        <dbReference type="EMBL" id="EFP97833.1"/>
    </source>
</evidence>
<dbReference type="EMBL" id="AEIU01000046">
    <property type="protein sequence ID" value="EFP97833.1"/>
    <property type="molecule type" value="Genomic_DNA"/>
</dbReference>
<protein>
    <recommendedName>
        <fullName evidence="3">Stress-response A/B barrel domain-containing protein</fullName>
    </recommendedName>
</protein>
<name>E3BGM5_9VIBR</name>